<keyword evidence="11" id="KW-0732">Signal</keyword>
<evidence type="ECO:0000256" key="4">
    <source>
        <dbReference type="ARBA" id="ARBA00022532"/>
    </source>
</evidence>
<dbReference type="GO" id="GO:0030060">
    <property type="term" value="F:L-malate dehydrogenase (NAD+) activity"/>
    <property type="evidence" value="ECO:0007669"/>
    <property type="project" value="UniProtKB-EC"/>
</dbReference>
<dbReference type="OrthoDB" id="4069699at2759"/>
<dbReference type="Gene3D" id="3.40.50.720">
    <property type="entry name" value="NAD(P)-binding Rossmann-like Domain"/>
    <property type="match status" value="1"/>
</dbReference>
<feature type="binding site" evidence="9">
    <location>
        <position position="117"/>
    </location>
    <ligand>
        <name>NAD(+)</name>
        <dbReference type="ChEBI" id="CHEBI:57540"/>
    </ligand>
</feature>
<feature type="domain" description="Lactate/malate dehydrogenase C-terminal" evidence="13">
    <location>
        <begin position="174"/>
        <end position="334"/>
    </location>
</feature>
<dbReference type="SUPFAM" id="SSF56327">
    <property type="entry name" value="LDH C-terminal domain-like"/>
    <property type="match status" value="1"/>
</dbReference>
<dbReference type="InterPro" id="IPR036291">
    <property type="entry name" value="NAD(P)-bd_dom_sf"/>
</dbReference>
<proteinExistence type="inferred from homology"/>
<dbReference type="InterPro" id="IPR001236">
    <property type="entry name" value="Lactate/malate_DH_N"/>
</dbReference>
<evidence type="ECO:0000256" key="6">
    <source>
        <dbReference type="ARBA" id="ARBA00023027"/>
    </source>
</evidence>
<comment type="subunit">
    <text evidence="2">Homodimer.</text>
</comment>
<keyword evidence="4" id="KW-0816">Tricarboxylic acid cycle</keyword>
<dbReference type="InterPro" id="IPR001557">
    <property type="entry name" value="L-lactate/malate_DH"/>
</dbReference>
<protein>
    <recommendedName>
        <fullName evidence="3">malate dehydrogenase</fullName>
        <ecNumber evidence="3">1.1.1.37</ecNumber>
    </recommendedName>
</protein>
<evidence type="ECO:0000256" key="7">
    <source>
        <dbReference type="ARBA" id="ARBA00048313"/>
    </source>
</evidence>
<gene>
    <name evidence="14" type="ORF">KFE25_001212</name>
</gene>
<dbReference type="InterPro" id="IPR015955">
    <property type="entry name" value="Lactate_DH/Glyco_Ohase_4_C"/>
</dbReference>
<dbReference type="GO" id="GO:0006099">
    <property type="term" value="P:tricarboxylic acid cycle"/>
    <property type="evidence" value="ECO:0007669"/>
    <property type="project" value="UniProtKB-KW"/>
</dbReference>
<comment type="similarity">
    <text evidence="1">Belongs to the LDH/MDH superfamily. MDH type 1 family.</text>
</comment>
<dbReference type="PANTHER" id="PTHR11540">
    <property type="entry name" value="MALATE AND LACTATE DEHYDROGENASE"/>
    <property type="match status" value="1"/>
</dbReference>
<comment type="caution">
    <text evidence="14">The sequence shown here is derived from an EMBL/GenBank/DDBJ whole genome shotgun (WGS) entry which is preliminary data.</text>
</comment>
<evidence type="ECO:0000256" key="2">
    <source>
        <dbReference type="ARBA" id="ARBA00011738"/>
    </source>
</evidence>
<keyword evidence="5 10" id="KW-0560">Oxidoreductase</keyword>
<feature type="active site" description="Proton acceptor" evidence="8">
    <location>
        <position position="203"/>
    </location>
</feature>
<dbReference type="PIRSF" id="PIRSF000102">
    <property type="entry name" value="Lac_mal_DH"/>
    <property type="match status" value="1"/>
</dbReference>
<reference evidence="14" key="1">
    <citation type="submission" date="2021-05" db="EMBL/GenBank/DDBJ databases">
        <title>The genome of the haptophyte Pavlova lutheri (Diacronema luteri, Pavlovales) - a model for lipid biosynthesis in eukaryotic algae.</title>
        <authorList>
            <person name="Hulatt C.J."/>
            <person name="Posewitz M.C."/>
        </authorList>
    </citation>
    <scope>NUCLEOTIDE SEQUENCE</scope>
    <source>
        <strain evidence="14">NIVA-4/92</strain>
    </source>
</reference>
<dbReference type="InterPro" id="IPR022383">
    <property type="entry name" value="Lactate/malate_DH_C"/>
</dbReference>
<comment type="catalytic activity">
    <reaction evidence="7">
        <text>(S)-malate + NAD(+) = oxaloacetate + NADH + H(+)</text>
        <dbReference type="Rhea" id="RHEA:21432"/>
        <dbReference type="ChEBI" id="CHEBI:15378"/>
        <dbReference type="ChEBI" id="CHEBI:15589"/>
        <dbReference type="ChEBI" id="CHEBI:16452"/>
        <dbReference type="ChEBI" id="CHEBI:57540"/>
        <dbReference type="ChEBI" id="CHEBI:57945"/>
        <dbReference type="EC" id="1.1.1.37"/>
    </reaction>
</comment>
<evidence type="ECO:0000256" key="5">
    <source>
        <dbReference type="ARBA" id="ARBA00023002"/>
    </source>
</evidence>
<evidence type="ECO:0000259" key="12">
    <source>
        <dbReference type="Pfam" id="PF00056"/>
    </source>
</evidence>
<accession>A0A8J5XD86</accession>
<evidence type="ECO:0000256" key="3">
    <source>
        <dbReference type="ARBA" id="ARBA00012995"/>
    </source>
</evidence>
<feature type="signal peptide" evidence="11">
    <location>
        <begin position="1"/>
        <end position="26"/>
    </location>
</feature>
<evidence type="ECO:0000256" key="8">
    <source>
        <dbReference type="PIRSR" id="PIRSR000102-1"/>
    </source>
</evidence>
<evidence type="ECO:0000256" key="1">
    <source>
        <dbReference type="ARBA" id="ARBA00008824"/>
    </source>
</evidence>
<organism evidence="14 15">
    <name type="scientific">Diacronema lutheri</name>
    <name type="common">Unicellular marine alga</name>
    <name type="synonym">Monochrysis lutheri</name>
    <dbReference type="NCBI Taxonomy" id="2081491"/>
    <lineage>
        <taxon>Eukaryota</taxon>
        <taxon>Haptista</taxon>
        <taxon>Haptophyta</taxon>
        <taxon>Pavlovophyceae</taxon>
        <taxon>Pavlovales</taxon>
        <taxon>Pavlovaceae</taxon>
        <taxon>Diacronema</taxon>
    </lineage>
</organism>
<feature type="binding site" evidence="9">
    <location>
        <begin position="34"/>
        <end position="40"/>
    </location>
    <ligand>
        <name>NAD(+)</name>
        <dbReference type="ChEBI" id="CHEBI:57540"/>
    </ligand>
</feature>
<evidence type="ECO:0000256" key="11">
    <source>
        <dbReference type="SAM" id="SignalP"/>
    </source>
</evidence>
<evidence type="ECO:0000256" key="10">
    <source>
        <dbReference type="RuleBase" id="RU003369"/>
    </source>
</evidence>
<evidence type="ECO:0000313" key="14">
    <source>
        <dbReference type="EMBL" id="KAG8461608.1"/>
    </source>
</evidence>
<evidence type="ECO:0000313" key="15">
    <source>
        <dbReference type="Proteomes" id="UP000751190"/>
    </source>
</evidence>
<dbReference type="EMBL" id="JAGTXO010000025">
    <property type="protein sequence ID" value="KAG8461608.1"/>
    <property type="molecule type" value="Genomic_DNA"/>
</dbReference>
<evidence type="ECO:0000259" key="13">
    <source>
        <dbReference type="Pfam" id="PF02866"/>
    </source>
</evidence>
<dbReference type="GO" id="GO:0005737">
    <property type="term" value="C:cytoplasm"/>
    <property type="evidence" value="ECO:0007669"/>
    <property type="project" value="TreeGrafter"/>
</dbReference>
<sequence length="341" mass="35704">MSWTSMGWTSMSGAVTLLLLASGASGRRTVAIIGAASGIGPPLALLLRQSTLISELRLWDVMPAAGLASDLQHVDAPGTAAAYSELSDCLFECDVVVLTAAVARAPGMSRQDHFSVNAHIVLKVTEACASQCPEALLVICTEPVSSMVPLACEVFKRANVRRAAERVLGVTAADGMCANACLAQRVGSVCEPATLRVPVIGGHGATALPLFSKLDLSDQLSADDVSALTRRVRSSGAEVLAASQGRTTAVYSVALAAARFVERVLAAREGEENVVVHAFVQCPRGSAPYMTQPVLLCRRGVGRVLQAGSLSGTEQCEFELLLPKLLRAAKRGKDVVAQRGR</sequence>
<dbReference type="Proteomes" id="UP000751190">
    <property type="component" value="Unassembled WGS sequence"/>
</dbReference>
<dbReference type="AlphaFoldDB" id="A0A8J5XD86"/>
<feature type="domain" description="Lactate/malate dehydrogenase N-terminal" evidence="12">
    <location>
        <begin position="30"/>
        <end position="158"/>
    </location>
</feature>
<keyword evidence="15" id="KW-1185">Reference proteome</keyword>
<name>A0A8J5XD86_DIALT</name>
<feature type="chain" id="PRO_5035262805" description="malate dehydrogenase" evidence="11">
    <location>
        <begin position="27"/>
        <end position="341"/>
    </location>
</feature>
<dbReference type="Pfam" id="PF00056">
    <property type="entry name" value="Ldh_1_N"/>
    <property type="match status" value="1"/>
</dbReference>
<dbReference type="FunFam" id="3.40.50.720:FF:000268">
    <property type="entry name" value="Malate dehydrogenase"/>
    <property type="match status" value="1"/>
</dbReference>
<feature type="binding site" evidence="9">
    <location>
        <position position="60"/>
    </location>
    <ligand>
        <name>NAD(+)</name>
        <dbReference type="ChEBI" id="CHEBI:57540"/>
    </ligand>
</feature>
<dbReference type="Pfam" id="PF02866">
    <property type="entry name" value="Ldh_1_C"/>
    <property type="match status" value="1"/>
</dbReference>
<dbReference type="EC" id="1.1.1.37" evidence="3"/>
<dbReference type="PANTHER" id="PTHR11540:SF16">
    <property type="entry name" value="MALATE DEHYDROGENASE, MITOCHONDRIAL"/>
    <property type="match status" value="1"/>
</dbReference>
<dbReference type="OMA" id="TCFINEA"/>
<dbReference type="GO" id="GO:0019752">
    <property type="term" value="P:carboxylic acid metabolic process"/>
    <property type="evidence" value="ECO:0007669"/>
    <property type="project" value="InterPro"/>
</dbReference>
<evidence type="ECO:0000256" key="9">
    <source>
        <dbReference type="PIRSR" id="PIRSR000102-3"/>
    </source>
</evidence>
<keyword evidence="6 9" id="KW-0520">NAD</keyword>
<dbReference type="SUPFAM" id="SSF51735">
    <property type="entry name" value="NAD(P)-binding Rossmann-fold domains"/>
    <property type="match status" value="1"/>
</dbReference>
<dbReference type="Gene3D" id="3.90.110.10">
    <property type="entry name" value="Lactate dehydrogenase/glycoside hydrolase, family 4, C-terminal"/>
    <property type="match status" value="1"/>
</dbReference>